<dbReference type="Proteomes" id="UP000189677">
    <property type="component" value="Chromosome"/>
</dbReference>
<sequence length="145" mass="16323">MTDPQHPLKIPAAWAPVPDHLTPQRDITHAHFRPGEQVVILQGVAGGELWGASMRVVTPSWHTPTDENGWRLRDPDGGERSYVTAHPRYLVHLNRRCPDCLIHLRAMEDSLLPKFTGNTGVVNCGWYEITALNHMIHIGDGRQSR</sequence>
<accession>A0A1U9QKT5</accession>
<reference evidence="1 2" key="1">
    <citation type="submission" date="2016-11" db="EMBL/GenBank/DDBJ databases">
        <title>Complete genome sequence of Streptomyces niveus SCSIO 3406.</title>
        <authorList>
            <person name="Zhu Q."/>
            <person name="Cheng W."/>
            <person name="Song Y."/>
            <person name="Li Q."/>
            <person name="Ju J."/>
        </authorList>
    </citation>
    <scope>NUCLEOTIDE SEQUENCE [LARGE SCALE GENOMIC DNA]</scope>
    <source>
        <strain evidence="1 2">SCSIO 3406</strain>
    </source>
</reference>
<dbReference type="EMBL" id="CP018047">
    <property type="protein sequence ID" value="AQU64894.1"/>
    <property type="molecule type" value="Genomic_DNA"/>
</dbReference>
<dbReference type="OrthoDB" id="4303572at2"/>
<name>A0A1U9QKT5_STRNV</name>
<gene>
    <name evidence="1" type="ORF">BBN63_00010</name>
</gene>
<evidence type="ECO:0000313" key="2">
    <source>
        <dbReference type="Proteomes" id="UP000189677"/>
    </source>
</evidence>
<evidence type="ECO:0000313" key="1">
    <source>
        <dbReference type="EMBL" id="AQU64894.1"/>
    </source>
</evidence>
<organism evidence="1 2">
    <name type="scientific">Streptomyces niveus</name>
    <name type="common">Streptomyces spheroides</name>
    <dbReference type="NCBI Taxonomy" id="193462"/>
    <lineage>
        <taxon>Bacteria</taxon>
        <taxon>Bacillati</taxon>
        <taxon>Actinomycetota</taxon>
        <taxon>Actinomycetes</taxon>
        <taxon>Kitasatosporales</taxon>
        <taxon>Streptomycetaceae</taxon>
        <taxon>Streptomyces</taxon>
    </lineage>
</organism>
<keyword evidence="2" id="KW-1185">Reference proteome</keyword>
<dbReference type="RefSeq" id="WP_078073365.1">
    <property type="nucleotide sequence ID" value="NZ_CP018047.1"/>
</dbReference>
<dbReference type="AlphaFoldDB" id="A0A1U9QKT5"/>
<proteinExistence type="predicted"/>
<protein>
    <submittedName>
        <fullName evidence="1">Uncharacterized protein</fullName>
    </submittedName>
</protein>
<dbReference type="KEGG" id="snw:BBN63_00010"/>